<sequence>MNINVNVKPQQKIRAFYLFFIIYELQIGVGVLGISNYIYQDAKQDAWISILISFILMLIVTSCMIMILRQYDNADILGIQIDVFGAWVGKFLGTVYVIYFGASLISIMLTYIEVIQVFLYPTIPSYVVGLLLLFLTIYTVLGGFRAVVGIAFIFLFLTQWLLLLLYDPISKIEWNHYLPLFEASLPELIRGAKTTTYTLSGFEILFFIYPFVDNKEKIKMPVFLALFYTTLVLLVSTITVIGYFNPLSLEDITWSLLTLFKNVSFSFIERLDYIVVAEWMMVVVPNVALLMWGITYSVKRLYKIRQKTTLYTSSIITLIVVILIKHDIYIQKLTDIVSQLGFWLIFIYPLVLLPIVLMKKMAKKGSVK</sequence>
<dbReference type="NCBIfam" id="TIGR00912">
    <property type="entry name" value="2A0309"/>
    <property type="match status" value="1"/>
</dbReference>
<evidence type="ECO:0000256" key="5">
    <source>
        <dbReference type="ARBA" id="ARBA00022692"/>
    </source>
</evidence>
<feature type="transmembrane region" description="Helical" evidence="8">
    <location>
        <begin position="118"/>
        <end position="140"/>
    </location>
</feature>
<accession>A0ABS4SBN1</accession>
<feature type="transmembrane region" description="Helical" evidence="8">
    <location>
        <begin position="310"/>
        <end position="330"/>
    </location>
</feature>
<comment type="caution">
    <text evidence="9">The sequence shown here is derived from an EMBL/GenBank/DDBJ whole genome shotgun (WGS) entry which is preliminary data.</text>
</comment>
<keyword evidence="5 8" id="KW-0812">Transmembrane</keyword>
<name>A0ABS4SBN1_9BACI</name>
<dbReference type="PANTHER" id="PTHR34975">
    <property type="entry name" value="SPORE GERMINATION PROTEIN A2"/>
    <property type="match status" value="1"/>
</dbReference>
<evidence type="ECO:0000313" key="9">
    <source>
        <dbReference type="EMBL" id="MBP2258767.1"/>
    </source>
</evidence>
<feature type="transmembrane region" description="Helical" evidence="8">
    <location>
        <begin position="224"/>
        <end position="244"/>
    </location>
</feature>
<dbReference type="Gene3D" id="1.20.1740.10">
    <property type="entry name" value="Amino acid/polyamine transporter I"/>
    <property type="match status" value="1"/>
</dbReference>
<evidence type="ECO:0000256" key="1">
    <source>
        <dbReference type="ARBA" id="ARBA00004141"/>
    </source>
</evidence>
<reference evidence="9 10" key="1">
    <citation type="submission" date="2021-03" db="EMBL/GenBank/DDBJ databases">
        <title>Genomic Encyclopedia of Type Strains, Phase IV (KMG-IV): sequencing the most valuable type-strain genomes for metagenomic binning, comparative biology and taxonomic classification.</title>
        <authorList>
            <person name="Goeker M."/>
        </authorList>
    </citation>
    <scope>NUCLEOTIDE SEQUENCE [LARGE SCALE GENOMIC DNA]</scope>
    <source>
        <strain evidence="9 10">DSM 25790</strain>
    </source>
</reference>
<keyword evidence="3" id="KW-0813">Transport</keyword>
<feature type="transmembrane region" description="Helical" evidence="8">
    <location>
        <begin position="46"/>
        <end position="68"/>
    </location>
</feature>
<feature type="transmembrane region" description="Helical" evidence="8">
    <location>
        <begin position="279"/>
        <end position="298"/>
    </location>
</feature>
<dbReference type="Pfam" id="PF03845">
    <property type="entry name" value="Spore_permease"/>
    <property type="match status" value="1"/>
</dbReference>
<feature type="transmembrane region" description="Helical" evidence="8">
    <location>
        <begin position="147"/>
        <end position="166"/>
    </location>
</feature>
<comment type="similarity">
    <text evidence="2">Belongs to the amino acid-polyamine-organocation (APC) superfamily. Spore germination protein (SGP) (TC 2.A.3.9) family.</text>
</comment>
<evidence type="ECO:0000256" key="8">
    <source>
        <dbReference type="SAM" id="Phobius"/>
    </source>
</evidence>
<dbReference type="InterPro" id="IPR004761">
    <property type="entry name" value="Spore_GerAB"/>
</dbReference>
<comment type="subcellular location">
    <subcellularLocation>
        <location evidence="1">Membrane</location>
        <topology evidence="1">Multi-pass membrane protein</topology>
    </subcellularLocation>
</comment>
<proteinExistence type="inferred from homology"/>
<evidence type="ECO:0000256" key="2">
    <source>
        <dbReference type="ARBA" id="ARBA00007998"/>
    </source>
</evidence>
<evidence type="ECO:0000313" key="10">
    <source>
        <dbReference type="Proteomes" id="UP001519294"/>
    </source>
</evidence>
<keyword evidence="10" id="KW-1185">Reference proteome</keyword>
<keyword evidence="7 8" id="KW-0472">Membrane</keyword>
<dbReference type="PANTHER" id="PTHR34975:SF2">
    <property type="entry name" value="SPORE GERMINATION PROTEIN A2"/>
    <property type="match status" value="1"/>
</dbReference>
<evidence type="ECO:0000256" key="6">
    <source>
        <dbReference type="ARBA" id="ARBA00022989"/>
    </source>
</evidence>
<organism evidence="9 10">
    <name type="scientific">Virgibacillus alimentarius</name>
    <dbReference type="NCBI Taxonomy" id="698769"/>
    <lineage>
        <taxon>Bacteria</taxon>
        <taxon>Bacillati</taxon>
        <taxon>Bacillota</taxon>
        <taxon>Bacilli</taxon>
        <taxon>Bacillales</taxon>
        <taxon>Bacillaceae</taxon>
        <taxon>Virgibacillus</taxon>
    </lineage>
</organism>
<dbReference type="RefSeq" id="WP_226371577.1">
    <property type="nucleotide sequence ID" value="NZ_JAGIKX010000035.1"/>
</dbReference>
<evidence type="ECO:0000256" key="3">
    <source>
        <dbReference type="ARBA" id="ARBA00022448"/>
    </source>
</evidence>
<protein>
    <submittedName>
        <fullName evidence="9">Spore germination protein (Amino acid permease)</fullName>
    </submittedName>
</protein>
<gene>
    <name evidence="9" type="ORF">J2Z81_002751</name>
</gene>
<feature type="transmembrane region" description="Helical" evidence="8">
    <location>
        <begin position="336"/>
        <end position="358"/>
    </location>
</feature>
<evidence type="ECO:0000256" key="4">
    <source>
        <dbReference type="ARBA" id="ARBA00022544"/>
    </source>
</evidence>
<keyword evidence="4" id="KW-0309">Germination</keyword>
<feature type="transmembrane region" description="Helical" evidence="8">
    <location>
        <begin position="88"/>
        <end position="112"/>
    </location>
</feature>
<dbReference type="Proteomes" id="UP001519294">
    <property type="component" value="Unassembled WGS sequence"/>
</dbReference>
<feature type="transmembrane region" description="Helical" evidence="8">
    <location>
        <begin position="16"/>
        <end position="40"/>
    </location>
</feature>
<evidence type="ECO:0000256" key="7">
    <source>
        <dbReference type="ARBA" id="ARBA00023136"/>
    </source>
</evidence>
<dbReference type="EMBL" id="JAGIKX010000035">
    <property type="protein sequence ID" value="MBP2258767.1"/>
    <property type="molecule type" value="Genomic_DNA"/>
</dbReference>
<keyword evidence="6 8" id="KW-1133">Transmembrane helix</keyword>